<reference evidence="3 4" key="1">
    <citation type="journal article" date="2015" name="Stand. Genomic Sci.">
        <title>Genomic Encyclopedia of Bacterial and Archaeal Type Strains, Phase III: the genomes of soil and plant-associated and newly described type strains.</title>
        <authorList>
            <person name="Whitman W.B."/>
            <person name="Woyke T."/>
            <person name="Klenk H.P."/>
            <person name="Zhou Y."/>
            <person name="Lilburn T.G."/>
            <person name="Beck B.J."/>
            <person name="De Vos P."/>
            <person name="Vandamme P."/>
            <person name="Eisen J.A."/>
            <person name="Garrity G."/>
            <person name="Hugenholtz P."/>
            <person name="Kyrpides N.C."/>
        </authorList>
    </citation>
    <scope>NUCLEOTIDE SEQUENCE [LARGE SCALE GENOMIC DNA]</scope>
    <source>
        <strain evidence="3 4">CGMCC 1.2546</strain>
    </source>
</reference>
<dbReference type="OrthoDB" id="7597153at2"/>
<dbReference type="EMBL" id="VLKT01000005">
    <property type="protein sequence ID" value="TWI41083.1"/>
    <property type="molecule type" value="Genomic_DNA"/>
</dbReference>
<keyword evidence="1" id="KW-0732">Signal</keyword>
<keyword evidence="4" id="KW-1185">Reference proteome</keyword>
<accession>A0A562P9T6</accession>
<dbReference type="AlphaFoldDB" id="A0A562P9T6"/>
<name>A0A562P9T6_9HYPH</name>
<sequence>MSMKVAFVSRRSQLITFGFSAIRKAVFFTAMACFASTATAGGLIGDLINKVAPGVGTQLDDAHREIKEAIPPYKAIEEGASQAVNETLVQSGAPILQEMIARSRDDALNNGVEPIPPEIRNNLAGFIPDHILDAARFRVQGGGDLTLQVNSIRYGEAQAITLDYVIVFKEQTDALYNPTLWVHELTHVGQYQQWGLRDFAIRYLRSHESVEREAYEAETRYLAWAAIRTANEFSSAGQATNEFMVNRPVANFSASGSSNVCHTWIGPCQVNGSAPVGTPCWCDTAQGPITGALVPPVIVPTPAAAGAGFPPGFGMQVCGCWGPTPVSTAPEPRCANQMVRINICPAMCAPGHPAYAYVCM</sequence>
<comment type="caution">
    <text evidence="3">The sequence shown here is derived from an EMBL/GenBank/DDBJ whole genome shotgun (WGS) entry which is preliminary data.</text>
</comment>
<feature type="signal peptide" evidence="1">
    <location>
        <begin position="1"/>
        <end position="40"/>
    </location>
</feature>
<dbReference type="RefSeq" id="WP_162457868.1">
    <property type="nucleotide sequence ID" value="NZ_BSPF01000022.1"/>
</dbReference>
<feature type="chain" id="PRO_5022111736" evidence="1">
    <location>
        <begin position="41"/>
        <end position="360"/>
    </location>
</feature>
<evidence type="ECO:0000256" key="1">
    <source>
        <dbReference type="SAM" id="SignalP"/>
    </source>
</evidence>
<evidence type="ECO:0000313" key="4">
    <source>
        <dbReference type="Proteomes" id="UP000317122"/>
    </source>
</evidence>
<dbReference type="Pfam" id="PF13699">
    <property type="entry name" value="eCIS_core"/>
    <property type="match status" value="1"/>
</dbReference>
<organism evidence="3 4">
    <name type="scientific">Mesorhizobium tianshanense</name>
    <dbReference type="NCBI Taxonomy" id="39844"/>
    <lineage>
        <taxon>Bacteria</taxon>
        <taxon>Pseudomonadati</taxon>
        <taxon>Pseudomonadota</taxon>
        <taxon>Alphaproteobacteria</taxon>
        <taxon>Hyphomicrobiales</taxon>
        <taxon>Phyllobacteriaceae</taxon>
        <taxon>Mesorhizobium</taxon>
    </lineage>
</organism>
<dbReference type="InterPro" id="IPR025295">
    <property type="entry name" value="eCIS_core_dom"/>
</dbReference>
<feature type="domain" description="eCIS core" evidence="2">
    <location>
        <begin position="146"/>
        <end position="194"/>
    </location>
</feature>
<gene>
    <name evidence="3" type="ORF">IQ26_01019</name>
</gene>
<protein>
    <submittedName>
        <fullName evidence="3">Uncharacterized protein DUF4157</fullName>
    </submittedName>
</protein>
<evidence type="ECO:0000313" key="3">
    <source>
        <dbReference type="EMBL" id="TWI41083.1"/>
    </source>
</evidence>
<dbReference type="Proteomes" id="UP000317122">
    <property type="component" value="Unassembled WGS sequence"/>
</dbReference>
<proteinExistence type="predicted"/>
<evidence type="ECO:0000259" key="2">
    <source>
        <dbReference type="Pfam" id="PF13699"/>
    </source>
</evidence>